<dbReference type="Proteomes" id="UP000886841">
    <property type="component" value="Unassembled WGS sequence"/>
</dbReference>
<dbReference type="SUPFAM" id="SSF46785">
    <property type="entry name" value="Winged helix' DNA-binding domain"/>
    <property type="match status" value="1"/>
</dbReference>
<dbReference type="PROSITE" id="PS50931">
    <property type="entry name" value="HTH_LYSR"/>
    <property type="match status" value="1"/>
</dbReference>
<evidence type="ECO:0000313" key="7">
    <source>
        <dbReference type="Proteomes" id="UP000886841"/>
    </source>
</evidence>
<dbReference type="Gene3D" id="1.10.10.10">
    <property type="entry name" value="Winged helix-like DNA-binding domain superfamily/Winged helix DNA-binding domain"/>
    <property type="match status" value="1"/>
</dbReference>
<dbReference type="FunFam" id="1.10.10.10:FF:000001">
    <property type="entry name" value="LysR family transcriptional regulator"/>
    <property type="match status" value="1"/>
</dbReference>
<evidence type="ECO:0000259" key="5">
    <source>
        <dbReference type="PROSITE" id="PS50931"/>
    </source>
</evidence>
<dbReference type="InterPro" id="IPR000847">
    <property type="entry name" value="LysR_HTH_N"/>
</dbReference>
<evidence type="ECO:0000256" key="2">
    <source>
        <dbReference type="ARBA" id="ARBA00023015"/>
    </source>
</evidence>
<protein>
    <submittedName>
        <fullName evidence="6">LysR family transcriptional regulator</fullName>
    </submittedName>
</protein>
<dbReference type="SUPFAM" id="SSF53850">
    <property type="entry name" value="Periplasmic binding protein-like II"/>
    <property type="match status" value="1"/>
</dbReference>
<dbReference type="InterPro" id="IPR036390">
    <property type="entry name" value="WH_DNA-bd_sf"/>
</dbReference>
<dbReference type="EMBL" id="DVHU01000003">
    <property type="protein sequence ID" value="HIR91806.1"/>
    <property type="molecule type" value="Genomic_DNA"/>
</dbReference>
<gene>
    <name evidence="6" type="ORF">IAB98_00100</name>
</gene>
<dbReference type="PANTHER" id="PTHR30126">
    <property type="entry name" value="HTH-TYPE TRANSCRIPTIONAL REGULATOR"/>
    <property type="match status" value="1"/>
</dbReference>
<keyword evidence="2" id="KW-0805">Transcription regulation</keyword>
<dbReference type="InterPro" id="IPR036388">
    <property type="entry name" value="WH-like_DNA-bd_sf"/>
</dbReference>
<dbReference type="PRINTS" id="PR00039">
    <property type="entry name" value="HTHLYSR"/>
</dbReference>
<accession>A0A9D1EHB9</accession>
<keyword evidence="3" id="KW-0238">DNA-binding</keyword>
<dbReference type="GO" id="GO:0003700">
    <property type="term" value="F:DNA-binding transcription factor activity"/>
    <property type="evidence" value="ECO:0007669"/>
    <property type="project" value="InterPro"/>
</dbReference>
<organism evidence="6 7">
    <name type="scientific">Candidatus Egerieimonas intestinavium</name>
    <dbReference type="NCBI Taxonomy" id="2840777"/>
    <lineage>
        <taxon>Bacteria</taxon>
        <taxon>Bacillati</taxon>
        <taxon>Bacillota</taxon>
        <taxon>Clostridia</taxon>
        <taxon>Lachnospirales</taxon>
        <taxon>Lachnospiraceae</taxon>
        <taxon>Lachnospiraceae incertae sedis</taxon>
        <taxon>Candidatus Egerieimonas</taxon>
    </lineage>
</organism>
<sequence>MFQGMEYVYEVYKERSFSKAAQNLYISQPSLSATIKKIEARIGAPLFDRSTTPIQLTECGQEYVKSMERIMDIEAEFENYLNDLNELKTGRIAVGGSNLYTSFVLPPLLTRFTNRYPSVDIRLVEADSALLEQRLFAGTLDLVIDNSLMNPDIYQGHRYQTEYLFLAVPANFESNGRARDYQLTREDILSGRFLDASFPCVPLEYFAQEPFLFLRTGNDTRERADRICKNYNFRPKIVLKLDQQITAFNLSCFGMGCSFVSDTLVRTLSRDVDMCYYKLPPAEAHRDIYFYHKRSRYVTRAMEEFLKITMQA</sequence>
<dbReference type="PANTHER" id="PTHR30126:SF96">
    <property type="entry name" value="TRANSCRIPTIONAL REGULATORY PROTEIN, LYSR FAMILY"/>
    <property type="match status" value="1"/>
</dbReference>
<dbReference type="GO" id="GO:0003677">
    <property type="term" value="F:DNA binding"/>
    <property type="evidence" value="ECO:0007669"/>
    <property type="project" value="UniProtKB-KW"/>
</dbReference>
<dbReference type="Pfam" id="PF03466">
    <property type="entry name" value="LysR_substrate"/>
    <property type="match status" value="1"/>
</dbReference>
<dbReference type="CDD" id="cd05466">
    <property type="entry name" value="PBP2_LTTR_substrate"/>
    <property type="match status" value="1"/>
</dbReference>
<name>A0A9D1EHB9_9FIRM</name>
<dbReference type="Pfam" id="PF00126">
    <property type="entry name" value="HTH_1"/>
    <property type="match status" value="1"/>
</dbReference>
<reference evidence="6" key="1">
    <citation type="submission" date="2020-10" db="EMBL/GenBank/DDBJ databases">
        <authorList>
            <person name="Gilroy R."/>
        </authorList>
    </citation>
    <scope>NUCLEOTIDE SEQUENCE</scope>
    <source>
        <strain evidence="6">ChiSxjej1B13-7041</strain>
    </source>
</reference>
<evidence type="ECO:0000313" key="6">
    <source>
        <dbReference type="EMBL" id="HIR91806.1"/>
    </source>
</evidence>
<dbReference type="InterPro" id="IPR005119">
    <property type="entry name" value="LysR_subst-bd"/>
</dbReference>
<dbReference type="AlphaFoldDB" id="A0A9D1EHB9"/>
<reference evidence="6" key="2">
    <citation type="journal article" date="2021" name="PeerJ">
        <title>Extensive microbial diversity within the chicken gut microbiome revealed by metagenomics and culture.</title>
        <authorList>
            <person name="Gilroy R."/>
            <person name="Ravi A."/>
            <person name="Getino M."/>
            <person name="Pursley I."/>
            <person name="Horton D.L."/>
            <person name="Alikhan N.F."/>
            <person name="Baker D."/>
            <person name="Gharbi K."/>
            <person name="Hall N."/>
            <person name="Watson M."/>
            <person name="Adriaenssens E.M."/>
            <person name="Foster-Nyarko E."/>
            <person name="Jarju S."/>
            <person name="Secka A."/>
            <person name="Antonio M."/>
            <person name="Oren A."/>
            <person name="Chaudhuri R.R."/>
            <person name="La Ragione R."/>
            <person name="Hildebrand F."/>
            <person name="Pallen M.J."/>
        </authorList>
    </citation>
    <scope>NUCLEOTIDE SEQUENCE</scope>
    <source>
        <strain evidence="6">ChiSxjej1B13-7041</strain>
    </source>
</reference>
<comment type="similarity">
    <text evidence="1">Belongs to the LysR transcriptional regulatory family.</text>
</comment>
<evidence type="ECO:0000256" key="1">
    <source>
        <dbReference type="ARBA" id="ARBA00009437"/>
    </source>
</evidence>
<comment type="caution">
    <text evidence="6">The sequence shown here is derived from an EMBL/GenBank/DDBJ whole genome shotgun (WGS) entry which is preliminary data.</text>
</comment>
<evidence type="ECO:0000256" key="4">
    <source>
        <dbReference type="ARBA" id="ARBA00023163"/>
    </source>
</evidence>
<dbReference type="Gene3D" id="3.40.190.290">
    <property type="match status" value="1"/>
</dbReference>
<proteinExistence type="inferred from homology"/>
<feature type="domain" description="HTH lysR-type" evidence="5">
    <location>
        <begin position="1"/>
        <end position="57"/>
    </location>
</feature>
<evidence type="ECO:0000256" key="3">
    <source>
        <dbReference type="ARBA" id="ARBA00023125"/>
    </source>
</evidence>
<keyword evidence="4" id="KW-0804">Transcription</keyword>